<dbReference type="SUPFAM" id="SSF51230">
    <property type="entry name" value="Single hybrid motif"/>
    <property type="match status" value="1"/>
</dbReference>
<dbReference type="Gene3D" id="2.40.50.100">
    <property type="match status" value="1"/>
</dbReference>
<dbReference type="AlphaFoldDB" id="A0A1Y0UZE2"/>
<evidence type="ECO:0000313" key="3">
    <source>
        <dbReference type="Proteomes" id="UP000195633"/>
    </source>
</evidence>
<protein>
    <recommendedName>
        <fullName evidence="1">Lipoyl-binding domain-containing protein</fullName>
    </recommendedName>
</protein>
<dbReference type="EMBL" id="CP021524">
    <property type="protein sequence ID" value="ARW10944.1"/>
    <property type="molecule type" value="Genomic_DNA"/>
</dbReference>
<reference evidence="2 3" key="1">
    <citation type="submission" date="2017-05" db="EMBL/GenBank/DDBJ databases">
        <title>Genome sequence of Acetobacter pasteurianus subsp. ascendens strain SRCM101447.</title>
        <authorList>
            <person name="Cho S.H."/>
        </authorList>
    </citation>
    <scope>NUCLEOTIDE SEQUENCE [LARGE SCALE GENOMIC DNA]</scope>
    <source>
        <strain evidence="2 3">SRCM101447</strain>
    </source>
</reference>
<evidence type="ECO:0000259" key="1">
    <source>
        <dbReference type="Pfam" id="PF00364"/>
    </source>
</evidence>
<dbReference type="RefSeq" id="WP_239427422.1">
    <property type="nucleotide sequence ID" value="NZ_CP021524.1"/>
</dbReference>
<organism evidence="2 3">
    <name type="scientific">Acetobacter ascendens</name>
    <dbReference type="NCBI Taxonomy" id="481146"/>
    <lineage>
        <taxon>Bacteria</taxon>
        <taxon>Pseudomonadati</taxon>
        <taxon>Pseudomonadota</taxon>
        <taxon>Alphaproteobacteria</taxon>
        <taxon>Acetobacterales</taxon>
        <taxon>Acetobacteraceae</taxon>
        <taxon>Acetobacter</taxon>
    </lineage>
</organism>
<dbReference type="Pfam" id="PF00364">
    <property type="entry name" value="Biotin_lipoyl"/>
    <property type="match status" value="1"/>
</dbReference>
<gene>
    <name evidence="2" type="ORF">S101447_01882</name>
</gene>
<sequence>MTKPLSLPTFESLPNSEEIVQISQWLNEAGLSSLELSNAHGTRFCISVETAETSTDSSEQHNALEPSALNTQAGTGVTVTAPYFGHLLLDNPVTKETFAPVGSSVCTGAIIAILQIENLTIPVTTSDNGTVTEVFAKEGDLIGYGQPILMLQPA</sequence>
<accession>A0A1Y0UZE2</accession>
<dbReference type="InterPro" id="IPR000089">
    <property type="entry name" value="Biotin_lipoyl"/>
</dbReference>
<feature type="domain" description="Lipoyl-binding" evidence="1">
    <location>
        <begin position="78"/>
        <end position="151"/>
    </location>
</feature>
<evidence type="ECO:0000313" key="2">
    <source>
        <dbReference type="EMBL" id="ARW10944.1"/>
    </source>
</evidence>
<proteinExistence type="predicted"/>
<dbReference type="Proteomes" id="UP000195633">
    <property type="component" value="Chromosome"/>
</dbReference>
<dbReference type="InterPro" id="IPR011053">
    <property type="entry name" value="Single_hybrid_motif"/>
</dbReference>
<name>A0A1Y0UZE2_9PROT</name>